<feature type="transmembrane region" description="Helical" evidence="2">
    <location>
        <begin position="325"/>
        <end position="350"/>
    </location>
</feature>
<feature type="transmembrane region" description="Helical" evidence="2">
    <location>
        <begin position="155"/>
        <end position="181"/>
    </location>
</feature>
<dbReference type="Proteomes" id="UP001216907">
    <property type="component" value="Unassembled WGS sequence"/>
</dbReference>
<feature type="compositionally biased region" description="Low complexity" evidence="1">
    <location>
        <begin position="71"/>
        <end position="80"/>
    </location>
</feature>
<evidence type="ECO:0000256" key="2">
    <source>
        <dbReference type="SAM" id="Phobius"/>
    </source>
</evidence>
<proteinExistence type="predicted"/>
<sequence>MLRQGPEVAPAEPATALAIEEDEWDWQGAYDLAPAEPPRATSSALDRATVRGPLGPWPDEPEVPNEPAPPAETAEATDGEWTWQGHYELGAHPPASTSVQLPEEPRGTVEDAESHPPLAPRAAGAKREPEEAEPQRLDPWWPPQLLYPSRGVEGLAMVAAIGGAAWVMGTLVPEYCLAILADGELMGTPSMGRLIALISALPVLILSPLVMVYDLQYLARVLVASSEGEPLPPRPPDRNADGLLDGMGTWLLWIVLGAGVGLLPLATYRMTLTSSGGTWSPGVAAALGLAGLPYALMALMLTFLHDDDLAARPGAVFGAIARLGPSFLGLNLTIAALFALVGIAFAAALALRDRAFWAYIPASLACWLLAVWLSIVAMQTLGSYYAPRKSRLKWRRKRRRWGAG</sequence>
<evidence type="ECO:0000313" key="4">
    <source>
        <dbReference type="Proteomes" id="UP001216907"/>
    </source>
</evidence>
<feature type="compositionally biased region" description="Basic and acidic residues" evidence="1">
    <location>
        <begin position="125"/>
        <end position="136"/>
    </location>
</feature>
<keyword evidence="2" id="KW-1133">Transmembrane helix</keyword>
<keyword evidence="2" id="KW-0812">Transmembrane</keyword>
<reference evidence="3 4" key="1">
    <citation type="submission" date="2023-03" db="EMBL/GenBank/DDBJ databases">
        <title>Paludisphaera mucosa sp. nov. a novel planctomycete from northern fen.</title>
        <authorList>
            <person name="Ivanova A."/>
        </authorList>
    </citation>
    <scope>NUCLEOTIDE SEQUENCE [LARGE SCALE GENOMIC DNA]</scope>
    <source>
        <strain evidence="3 4">Pla2</strain>
    </source>
</reference>
<evidence type="ECO:0000256" key="1">
    <source>
        <dbReference type="SAM" id="MobiDB-lite"/>
    </source>
</evidence>
<keyword evidence="4" id="KW-1185">Reference proteome</keyword>
<evidence type="ECO:0000313" key="3">
    <source>
        <dbReference type="EMBL" id="MDG3004292.1"/>
    </source>
</evidence>
<protein>
    <submittedName>
        <fullName evidence="3">Uncharacterized protein</fullName>
    </submittedName>
</protein>
<name>A0ABT6F9V4_9BACT</name>
<feature type="transmembrane region" description="Helical" evidence="2">
    <location>
        <begin position="282"/>
        <end position="304"/>
    </location>
</feature>
<dbReference type="RefSeq" id="WP_277860650.1">
    <property type="nucleotide sequence ID" value="NZ_JARRAG010000002.1"/>
</dbReference>
<accession>A0ABT6F9V4</accession>
<gene>
    <name evidence="3" type="ORF">PZE19_10945</name>
</gene>
<organism evidence="3 4">
    <name type="scientific">Paludisphaera mucosa</name>
    <dbReference type="NCBI Taxonomy" id="3030827"/>
    <lineage>
        <taxon>Bacteria</taxon>
        <taxon>Pseudomonadati</taxon>
        <taxon>Planctomycetota</taxon>
        <taxon>Planctomycetia</taxon>
        <taxon>Isosphaerales</taxon>
        <taxon>Isosphaeraceae</taxon>
        <taxon>Paludisphaera</taxon>
    </lineage>
</organism>
<feature type="transmembrane region" description="Helical" evidence="2">
    <location>
        <begin position="356"/>
        <end position="386"/>
    </location>
</feature>
<feature type="region of interest" description="Disordered" evidence="1">
    <location>
        <begin position="28"/>
        <end position="140"/>
    </location>
</feature>
<feature type="compositionally biased region" description="Basic and acidic residues" evidence="1">
    <location>
        <begin position="103"/>
        <end position="114"/>
    </location>
</feature>
<feature type="transmembrane region" description="Helical" evidence="2">
    <location>
        <begin position="250"/>
        <end position="270"/>
    </location>
</feature>
<comment type="caution">
    <text evidence="3">The sequence shown here is derived from an EMBL/GenBank/DDBJ whole genome shotgun (WGS) entry which is preliminary data.</text>
</comment>
<feature type="transmembrane region" description="Helical" evidence="2">
    <location>
        <begin position="193"/>
        <end position="213"/>
    </location>
</feature>
<keyword evidence="2" id="KW-0472">Membrane</keyword>
<dbReference type="EMBL" id="JARRAG010000002">
    <property type="protein sequence ID" value="MDG3004292.1"/>
    <property type="molecule type" value="Genomic_DNA"/>
</dbReference>